<evidence type="ECO:0000256" key="3">
    <source>
        <dbReference type="ARBA" id="ARBA00013236"/>
    </source>
</evidence>
<evidence type="ECO:0000256" key="4">
    <source>
        <dbReference type="ARBA" id="ARBA00022553"/>
    </source>
</evidence>
<dbReference type="EC" id="6.3.4.21" evidence="3 8"/>
<evidence type="ECO:0000256" key="2">
    <source>
        <dbReference type="ARBA" id="ARBA00010897"/>
    </source>
</evidence>
<dbReference type="GO" id="GO:0004516">
    <property type="term" value="F:nicotinate phosphoribosyltransferase activity"/>
    <property type="evidence" value="ECO:0007669"/>
    <property type="project" value="UniProtKB-UniRule"/>
</dbReference>
<dbReference type="InterPro" id="IPR041525">
    <property type="entry name" value="N/Namide_PRibTrfase"/>
</dbReference>
<comment type="catalytic activity">
    <reaction evidence="7 8">
        <text>5-phospho-alpha-D-ribose 1-diphosphate + nicotinate + ATP + H2O = nicotinate beta-D-ribonucleotide + ADP + phosphate + diphosphate</text>
        <dbReference type="Rhea" id="RHEA:36163"/>
        <dbReference type="ChEBI" id="CHEBI:15377"/>
        <dbReference type="ChEBI" id="CHEBI:30616"/>
        <dbReference type="ChEBI" id="CHEBI:32544"/>
        <dbReference type="ChEBI" id="CHEBI:33019"/>
        <dbReference type="ChEBI" id="CHEBI:43474"/>
        <dbReference type="ChEBI" id="CHEBI:57502"/>
        <dbReference type="ChEBI" id="CHEBI:58017"/>
        <dbReference type="ChEBI" id="CHEBI:456216"/>
        <dbReference type="EC" id="6.3.4.21"/>
    </reaction>
</comment>
<keyword evidence="5 8" id="KW-0436">Ligase</keyword>
<accession>G4TIF1</accession>
<dbReference type="STRING" id="1109443.G4TIF1"/>
<comment type="function">
    <text evidence="8">Catalyzes the synthesis of beta-nicotinate D-ribonucleotide from nicotinate and 5-phospho-D-ribose 1-phosphate at the expense of ATP.</text>
</comment>
<comment type="pathway">
    <text evidence="1 8">Cofactor biosynthesis; NAD(+) biosynthesis; nicotinate D-ribonucleotide from nicotinate: step 1/1.</text>
</comment>
<dbReference type="InParanoid" id="G4TIF1"/>
<dbReference type="PANTHER" id="PTHR11098:SF1">
    <property type="entry name" value="NICOTINATE PHOSPHORIBOSYLTRANSFERASE"/>
    <property type="match status" value="1"/>
</dbReference>
<dbReference type="InterPro" id="IPR040727">
    <property type="entry name" value="NAPRTase_N"/>
</dbReference>
<dbReference type="SUPFAM" id="SSF51690">
    <property type="entry name" value="Nicotinate/Quinolinate PRTase C-terminal domain-like"/>
    <property type="match status" value="1"/>
</dbReference>
<feature type="domain" description="Nicotinate phosphoribosyltransferase N-terminal" evidence="10">
    <location>
        <begin position="8"/>
        <end position="135"/>
    </location>
</feature>
<dbReference type="InterPro" id="IPR036068">
    <property type="entry name" value="Nicotinate_pribotase-like_C"/>
</dbReference>
<evidence type="ECO:0000256" key="8">
    <source>
        <dbReference type="RuleBase" id="RU003838"/>
    </source>
</evidence>
<dbReference type="AlphaFoldDB" id="G4TIF1"/>
<keyword evidence="12" id="KW-1185">Reference proteome</keyword>
<keyword evidence="6 8" id="KW-0662">Pyridine nucleotide biosynthesis</keyword>
<protein>
    <recommendedName>
        <fullName evidence="3 8">Nicotinate phosphoribosyltransferase</fullName>
        <ecNumber evidence="3 8">6.3.4.21</ecNumber>
    </recommendedName>
</protein>
<evidence type="ECO:0000259" key="9">
    <source>
        <dbReference type="Pfam" id="PF04095"/>
    </source>
</evidence>
<evidence type="ECO:0000259" key="10">
    <source>
        <dbReference type="Pfam" id="PF17767"/>
    </source>
</evidence>
<dbReference type="NCBIfam" id="TIGR01514">
    <property type="entry name" value="NAPRTase"/>
    <property type="match status" value="1"/>
</dbReference>
<dbReference type="GO" id="GO:0034355">
    <property type="term" value="P:NAD+ biosynthetic process via the salvage pathway"/>
    <property type="evidence" value="ECO:0007669"/>
    <property type="project" value="TreeGrafter"/>
</dbReference>
<proteinExistence type="inferred from homology"/>
<dbReference type="FunCoup" id="G4TIF1">
    <property type="interactions" value="271"/>
</dbReference>
<keyword evidence="4" id="KW-0597">Phosphoprotein</keyword>
<evidence type="ECO:0000256" key="7">
    <source>
        <dbReference type="ARBA" id="ARBA00048668"/>
    </source>
</evidence>
<evidence type="ECO:0000256" key="6">
    <source>
        <dbReference type="ARBA" id="ARBA00022642"/>
    </source>
</evidence>
<dbReference type="eggNOG" id="KOG2511">
    <property type="taxonomic scope" value="Eukaryota"/>
</dbReference>
<dbReference type="InterPro" id="IPR006406">
    <property type="entry name" value="Nic_PRibTrfase"/>
</dbReference>
<dbReference type="GO" id="GO:0005829">
    <property type="term" value="C:cytosol"/>
    <property type="evidence" value="ECO:0007669"/>
    <property type="project" value="TreeGrafter"/>
</dbReference>
<dbReference type="NCBIfam" id="NF003704">
    <property type="entry name" value="PRK05321.1"/>
    <property type="match status" value="1"/>
</dbReference>
<dbReference type="PANTHER" id="PTHR11098">
    <property type="entry name" value="NICOTINATE PHOSPHORIBOSYLTRANSFERASE"/>
    <property type="match status" value="1"/>
</dbReference>
<dbReference type="OrthoDB" id="193380at2759"/>
<dbReference type="UniPathway" id="UPA00253">
    <property type="reaction ID" value="UER00457"/>
</dbReference>
<dbReference type="EMBL" id="CAFZ01000106">
    <property type="protein sequence ID" value="CCA71094.1"/>
    <property type="molecule type" value="Genomic_DNA"/>
</dbReference>
<comment type="similarity">
    <text evidence="2 8">Belongs to the NAPRTase family.</text>
</comment>
<feature type="domain" description="Nicotinate/nicotinamide phosphoribosyltransferase" evidence="9">
    <location>
        <begin position="169"/>
        <end position="412"/>
    </location>
</feature>
<name>G4TIF1_SERID</name>
<dbReference type="Proteomes" id="UP000007148">
    <property type="component" value="Unassembled WGS sequence"/>
</dbReference>
<dbReference type="HOGENOM" id="CLU_030991_0_0_1"/>
<dbReference type="Gene3D" id="3.20.140.10">
    <property type="entry name" value="nicotinate phosphoribosyltransferase"/>
    <property type="match status" value="1"/>
</dbReference>
<dbReference type="Pfam" id="PF04095">
    <property type="entry name" value="NAPRTase"/>
    <property type="match status" value="1"/>
</dbReference>
<reference evidence="11 12" key="1">
    <citation type="journal article" date="2011" name="PLoS Pathog.">
        <title>Endophytic Life Strategies Decoded by Genome and Transcriptome Analyses of the Mutualistic Root Symbiont Piriformospora indica.</title>
        <authorList>
            <person name="Zuccaro A."/>
            <person name="Lahrmann U."/>
            <person name="Guldener U."/>
            <person name="Langen G."/>
            <person name="Pfiffi S."/>
            <person name="Biedenkopf D."/>
            <person name="Wong P."/>
            <person name="Samans B."/>
            <person name="Grimm C."/>
            <person name="Basiewicz M."/>
            <person name="Murat C."/>
            <person name="Martin F."/>
            <person name="Kogel K.H."/>
        </authorList>
    </citation>
    <scope>NUCLEOTIDE SEQUENCE [LARGE SCALE GENOMIC DNA]</scope>
    <source>
        <strain evidence="11 12">DSM 11827</strain>
    </source>
</reference>
<evidence type="ECO:0000256" key="1">
    <source>
        <dbReference type="ARBA" id="ARBA00004952"/>
    </source>
</evidence>
<evidence type="ECO:0000313" key="11">
    <source>
        <dbReference type="EMBL" id="CCA71094.1"/>
    </source>
</evidence>
<gene>
    <name evidence="11" type="ORF">PIIN_05029</name>
</gene>
<comment type="caution">
    <text evidence="11">The sequence shown here is derived from an EMBL/GenBank/DDBJ whole genome shotgun (WGS) entry which is preliminary data.</text>
</comment>
<evidence type="ECO:0000256" key="5">
    <source>
        <dbReference type="ARBA" id="ARBA00022598"/>
    </source>
</evidence>
<dbReference type="PIRSF" id="PIRSF000484">
    <property type="entry name" value="NAPRT"/>
    <property type="match status" value="1"/>
</dbReference>
<dbReference type="Pfam" id="PF17767">
    <property type="entry name" value="NAPRTase_N"/>
    <property type="match status" value="1"/>
</dbReference>
<dbReference type="SUPFAM" id="SSF54675">
    <property type="entry name" value="Nicotinate/Quinolinate PRTase N-terminal domain-like"/>
    <property type="match status" value="1"/>
</dbReference>
<sequence>MAEITSILDTDLYKLTMQQAVLRQFPDAVAKYRFTNRSQNMYFTAECVGQFRNTVAKLKDLALTKEERIWLANKCPYLKSDYLDYLEQYRYKPEQVVIKFTPLQGDANRGQVEMTAEGPWIETILWEIPLMALLSETYFRVVDTDWNNEKQVERAYRKGKDLLSVGSTFSEFGTRRRRSFAVQDEVVQGLIHAERDGYGAQTGGKLLGTSNVHLAHKYGLTPIGTIAHEWFMATGAVYGYEGANIRALSLWEQVYPPSEMSGLLICLTDTFSSDAFFREFIHVPEMVKRWRLRQDSGDPVEYVAKAKALYDSLGIDASEKPIVFSDSLNVDKANAIKAACDAAGLKCSFGIGTFLSNDFTKANGTGTSKALNMVIKLSSINQIPCVKISDDIGKNTGEKEVVRYVKEFYRIPSE</sequence>
<evidence type="ECO:0000313" key="12">
    <source>
        <dbReference type="Proteomes" id="UP000007148"/>
    </source>
</evidence>
<organism evidence="11 12">
    <name type="scientific">Serendipita indica (strain DSM 11827)</name>
    <name type="common">Root endophyte fungus</name>
    <name type="synonym">Piriformospora indica</name>
    <dbReference type="NCBI Taxonomy" id="1109443"/>
    <lineage>
        <taxon>Eukaryota</taxon>
        <taxon>Fungi</taxon>
        <taxon>Dikarya</taxon>
        <taxon>Basidiomycota</taxon>
        <taxon>Agaricomycotina</taxon>
        <taxon>Agaricomycetes</taxon>
        <taxon>Sebacinales</taxon>
        <taxon>Serendipitaceae</taxon>
        <taxon>Serendipita</taxon>
    </lineage>
</organism>
<dbReference type="InterPro" id="IPR007229">
    <property type="entry name" value="Nic_PRibTrfase-Fam"/>
</dbReference>
<dbReference type="OMA" id="IEHCLEY"/>
<comment type="PTM">
    <text evidence="8">Transiently phosphorylated on a His residue during the reaction cycle. Phosphorylation strongly increases the affinity for substrates and increases the rate of nicotinate D-ribonucleotide production. Dephosphorylation regenerates the low-affinity form of the enzyme, leading to product release.</text>
</comment>